<dbReference type="RefSeq" id="WP_169572603.1">
    <property type="nucleotide sequence ID" value="NZ_JABBFV010000005.1"/>
</dbReference>
<evidence type="ECO:0000256" key="12">
    <source>
        <dbReference type="ARBA" id="ARBA00022989"/>
    </source>
</evidence>
<dbReference type="Proteomes" id="UP000519023">
    <property type="component" value="Unassembled WGS sequence"/>
</dbReference>
<evidence type="ECO:0000259" key="17">
    <source>
        <dbReference type="PROSITE" id="PS50109"/>
    </source>
</evidence>
<dbReference type="GO" id="GO:0000155">
    <property type="term" value="F:phosphorelay sensor kinase activity"/>
    <property type="evidence" value="ECO:0007669"/>
    <property type="project" value="InterPro"/>
</dbReference>
<dbReference type="InterPro" id="IPR003660">
    <property type="entry name" value="HAMP_dom"/>
</dbReference>
<organism evidence="19 20">
    <name type="scientific">Sphingobium psychrophilum</name>
    <dbReference type="NCBI Taxonomy" id="2728834"/>
    <lineage>
        <taxon>Bacteria</taxon>
        <taxon>Pseudomonadati</taxon>
        <taxon>Pseudomonadota</taxon>
        <taxon>Alphaproteobacteria</taxon>
        <taxon>Sphingomonadales</taxon>
        <taxon>Sphingomonadaceae</taxon>
        <taxon>Sphingobium</taxon>
    </lineage>
</organism>
<dbReference type="EMBL" id="JABBFV010000005">
    <property type="protein sequence ID" value="NML10385.1"/>
    <property type="molecule type" value="Genomic_DNA"/>
</dbReference>
<dbReference type="PROSITE" id="PS50885">
    <property type="entry name" value="HAMP"/>
    <property type="match status" value="1"/>
</dbReference>
<dbReference type="Pfam" id="PF00672">
    <property type="entry name" value="HAMP"/>
    <property type="match status" value="1"/>
</dbReference>
<comment type="catalytic activity">
    <reaction evidence="1">
        <text>ATP + protein L-histidine = ADP + protein N-phospho-L-histidine.</text>
        <dbReference type="EC" id="2.7.13.3"/>
    </reaction>
</comment>
<comment type="subcellular location">
    <subcellularLocation>
        <location evidence="2">Cell inner membrane</location>
        <topology evidence="2">Multi-pass membrane protein</topology>
    </subcellularLocation>
</comment>
<evidence type="ECO:0000256" key="11">
    <source>
        <dbReference type="ARBA" id="ARBA00022840"/>
    </source>
</evidence>
<keyword evidence="12 16" id="KW-1133">Transmembrane helix</keyword>
<dbReference type="EC" id="2.7.13.3" evidence="3"/>
<keyword evidence="14 16" id="KW-0472">Membrane</keyword>
<dbReference type="InterPro" id="IPR003661">
    <property type="entry name" value="HisK_dim/P_dom"/>
</dbReference>
<dbReference type="AlphaFoldDB" id="A0A7X9WV30"/>
<dbReference type="SUPFAM" id="SSF47384">
    <property type="entry name" value="Homodimeric domain of signal transducing histidine kinase"/>
    <property type="match status" value="1"/>
</dbReference>
<accession>A0A7X9WV30</accession>
<dbReference type="SMART" id="SM00388">
    <property type="entry name" value="HisKA"/>
    <property type="match status" value="1"/>
</dbReference>
<dbReference type="InterPro" id="IPR003594">
    <property type="entry name" value="HATPase_dom"/>
</dbReference>
<dbReference type="PRINTS" id="PR00344">
    <property type="entry name" value="BCTRLSENSOR"/>
</dbReference>
<evidence type="ECO:0000256" key="9">
    <source>
        <dbReference type="ARBA" id="ARBA00022741"/>
    </source>
</evidence>
<feature type="domain" description="HAMP" evidence="18">
    <location>
        <begin position="187"/>
        <end position="239"/>
    </location>
</feature>
<evidence type="ECO:0000256" key="2">
    <source>
        <dbReference type="ARBA" id="ARBA00004429"/>
    </source>
</evidence>
<evidence type="ECO:0000256" key="7">
    <source>
        <dbReference type="ARBA" id="ARBA00022679"/>
    </source>
</evidence>
<evidence type="ECO:0000256" key="14">
    <source>
        <dbReference type="ARBA" id="ARBA00023136"/>
    </source>
</evidence>
<evidence type="ECO:0000256" key="8">
    <source>
        <dbReference type="ARBA" id="ARBA00022692"/>
    </source>
</evidence>
<keyword evidence="9" id="KW-0547">Nucleotide-binding</keyword>
<dbReference type="CDD" id="cd06225">
    <property type="entry name" value="HAMP"/>
    <property type="match status" value="1"/>
</dbReference>
<evidence type="ECO:0000313" key="19">
    <source>
        <dbReference type="EMBL" id="NML10385.1"/>
    </source>
</evidence>
<dbReference type="SMART" id="SM00304">
    <property type="entry name" value="HAMP"/>
    <property type="match status" value="1"/>
</dbReference>
<dbReference type="PANTHER" id="PTHR44936">
    <property type="entry name" value="SENSOR PROTEIN CREC"/>
    <property type="match status" value="1"/>
</dbReference>
<dbReference type="CDD" id="cd00082">
    <property type="entry name" value="HisKA"/>
    <property type="match status" value="1"/>
</dbReference>
<feature type="transmembrane region" description="Helical" evidence="16">
    <location>
        <begin position="12"/>
        <end position="32"/>
    </location>
</feature>
<keyword evidence="7" id="KW-0808">Transferase</keyword>
<evidence type="ECO:0000256" key="6">
    <source>
        <dbReference type="ARBA" id="ARBA00022553"/>
    </source>
</evidence>
<evidence type="ECO:0000256" key="5">
    <source>
        <dbReference type="ARBA" id="ARBA00022519"/>
    </source>
</evidence>
<dbReference type="Gene3D" id="1.10.287.130">
    <property type="match status" value="1"/>
</dbReference>
<comment type="caution">
    <text evidence="19">The sequence shown here is derived from an EMBL/GenBank/DDBJ whole genome shotgun (WGS) entry which is preliminary data.</text>
</comment>
<dbReference type="SUPFAM" id="SSF55874">
    <property type="entry name" value="ATPase domain of HSP90 chaperone/DNA topoisomerase II/histidine kinase"/>
    <property type="match status" value="1"/>
</dbReference>
<keyword evidence="6" id="KW-0597">Phosphoprotein</keyword>
<evidence type="ECO:0000256" key="15">
    <source>
        <dbReference type="SAM" id="MobiDB-lite"/>
    </source>
</evidence>
<evidence type="ECO:0000313" key="20">
    <source>
        <dbReference type="Proteomes" id="UP000519023"/>
    </source>
</evidence>
<reference evidence="19 20" key="1">
    <citation type="submission" date="2020-04" db="EMBL/GenBank/DDBJ databases">
        <title>Sphingobium sp. AR-3-1 isolated from Arctic soil.</title>
        <authorList>
            <person name="Dahal R.H."/>
            <person name="Chaudhary D.K."/>
        </authorList>
    </citation>
    <scope>NUCLEOTIDE SEQUENCE [LARGE SCALE GENOMIC DNA]</scope>
    <source>
        <strain evidence="19 20">AR-3-1</strain>
    </source>
</reference>
<evidence type="ECO:0000256" key="1">
    <source>
        <dbReference type="ARBA" id="ARBA00000085"/>
    </source>
</evidence>
<keyword evidence="4" id="KW-1003">Cell membrane</keyword>
<sequence>MTIGSNLSLRITAILLGGFVLLQMLIWVVMALPSRGDDQRPYNLPLPTEARTMVDTLEAAPPARRASLVTMFNGSLYTVRILREPPPAPATQREGLDRLRIDYAAALPGRDIGLTGRRPLLGRMAGTRPWTSRFFAPITLTVPMRGGDLLVVDSRPSMVVRAYLRQRAFLGAVGGLLVLGVLALAVRQTTRPLVRLSAGVRRFTSDLDTPDLPVAGSREMRDLSAAFNEMKARIGGLMAERTRMLAGIAHDMRTYLTRLRLRAEFIDDSEQRAKASADLDEMAELLDDTLLLAKRDGRATPQPQRIDLATELAAIAALRVDMGDAVTLGAIPSDLAIEATPISLRRMLANLIDNGVRHGGHVSIEASADDQTVTISVADDGPGVPPETLERLGEPFGRLDPSRNRETGGAGLGLAIVRALADREGAAIRFANQPKGGFVATATFPRDNPNVSRSTRSSKVRAG</sequence>
<dbReference type="Gene3D" id="3.30.565.10">
    <property type="entry name" value="Histidine kinase-like ATPase, C-terminal domain"/>
    <property type="match status" value="1"/>
</dbReference>
<dbReference type="InterPro" id="IPR050980">
    <property type="entry name" value="2C_sensor_his_kinase"/>
</dbReference>
<dbReference type="InterPro" id="IPR004358">
    <property type="entry name" value="Sig_transdc_His_kin-like_C"/>
</dbReference>
<evidence type="ECO:0000256" key="16">
    <source>
        <dbReference type="SAM" id="Phobius"/>
    </source>
</evidence>
<dbReference type="Pfam" id="PF00512">
    <property type="entry name" value="HisKA"/>
    <property type="match status" value="1"/>
</dbReference>
<dbReference type="InterPro" id="IPR005467">
    <property type="entry name" value="His_kinase_dom"/>
</dbReference>
<dbReference type="GO" id="GO:0005886">
    <property type="term" value="C:plasma membrane"/>
    <property type="evidence" value="ECO:0007669"/>
    <property type="project" value="UniProtKB-SubCell"/>
</dbReference>
<feature type="domain" description="Histidine kinase" evidence="17">
    <location>
        <begin position="247"/>
        <end position="448"/>
    </location>
</feature>
<evidence type="ECO:0000259" key="18">
    <source>
        <dbReference type="PROSITE" id="PS50885"/>
    </source>
</evidence>
<keyword evidence="13" id="KW-0902">Two-component regulatory system</keyword>
<feature type="region of interest" description="Disordered" evidence="15">
    <location>
        <begin position="444"/>
        <end position="463"/>
    </location>
</feature>
<dbReference type="PROSITE" id="PS50109">
    <property type="entry name" value="HIS_KIN"/>
    <property type="match status" value="1"/>
</dbReference>
<dbReference type="InterPro" id="IPR036890">
    <property type="entry name" value="HATPase_C_sf"/>
</dbReference>
<dbReference type="GO" id="GO:0005524">
    <property type="term" value="F:ATP binding"/>
    <property type="evidence" value="ECO:0007669"/>
    <property type="project" value="UniProtKB-KW"/>
</dbReference>
<name>A0A7X9WV30_9SPHN</name>
<protein>
    <recommendedName>
        <fullName evidence="3">histidine kinase</fullName>
        <ecNumber evidence="3">2.7.13.3</ecNumber>
    </recommendedName>
</protein>
<dbReference type="Pfam" id="PF02518">
    <property type="entry name" value="HATPase_c"/>
    <property type="match status" value="1"/>
</dbReference>
<proteinExistence type="predicted"/>
<dbReference type="InterPro" id="IPR036097">
    <property type="entry name" value="HisK_dim/P_sf"/>
</dbReference>
<evidence type="ECO:0000256" key="13">
    <source>
        <dbReference type="ARBA" id="ARBA00023012"/>
    </source>
</evidence>
<feature type="transmembrane region" description="Helical" evidence="16">
    <location>
        <begin position="168"/>
        <end position="186"/>
    </location>
</feature>
<keyword evidence="10" id="KW-0418">Kinase</keyword>
<keyword evidence="8 16" id="KW-0812">Transmembrane</keyword>
<evidence type="ECO:0000256" key="4">
    <source>
        <dbReference type="ARBA" id="ARBA00022475"/>
    </source>
</evidence>
<evidence type="ECO:0000256" key="3">
    <source>
        <dbReference type="ARBA" id="ARBA00012438"/>
    </source>
</evidence>
<keyword evidence="5" id="KW-0997">Cell inner membrane</keyword>
<keyword evidence="20" id="KW-1185">Reference proteome</keyword>
<keyword evidence="11" id="KW-0067">ATP-binding</keyword>
<gene>
    <name evidence="19" type="ORF">HHL08_09515</name>
</gene>
<evidence type="ECO:0000256" key="10">
    <source>
        <dbReference type="ARBA" id="ARBA00022777"/>
    </source>
</evidence>
<dbReference type="SMART" id="SM00387">
    <property type="entry name" value="HATPase_c"/>
    <property type="match status" value="1"/>
</dbReference>
<dbReference type="PANTHER" id="PTHR44936:SF5">
    <property type="entry name" value="SENSOR HISTIDINE KINASE ENVZ"/>
    <property type="match status" value="1"/>
</dbReference>